<accession>A0ABU3HEE9</accession>
<organism evidence="1 2">
    <name type="scientific">Paenibacillus forsythiae</name>
    <dbReference type="NCBI Taxonomy" id="365616"/>
    <lineage>
        <taxon>Bacteria</taxon>
        <taxon>Bacillati</taxon>
        <taxon>Bacillota</taxon>
        <taxon>Bacilli</taxon>
        <taxon>Bacillales</taxon>
        <taxon>Paenibacillaceae</taxon>
        <taxon>Paenibacillus</taxon>
    </lineage>
</organism>
<keyword evidence="2" id="KW-1185">Reference proteome</keyword>
<name>A0ABU3HEE9_9BACL</name>
<dbReference type="RefSeq" id="WP_025699641.1">
    <property type="nucleotide sequence ID" value="NZ_JAUSUY010000041.1"/>
</dbReference>
<dbReference type="Proteomes" id="UP001248709">
    <property type="component" value="Unassembled WGS sequence"/>
</dbReference>
<evidence type="ECO:0000313" key="2">
    <source>
        <dbReference type="Proteomes" id="UP001248709"/>
    </source>
</evidence>
<proteinExistence type="predicted"/>
<reference evidence="1 2" key="1">
    <citation type="submission" date="2023-07" db="EMBL/GenBank/DDBJ databases">
        <title>Genomic Encyclopedia of Type Strains, Phase IV (KMG-IV): sequencing the most valuable type-strain genomes for metagenomic binning, comparative biology and taxonomic classification.</title>
        <authorList>
            <person name="Goeker M."/>
        </authorList>
    </citation>
    <scope>NUCLEOTIDE SEQUENCE [LARGE SCALE GENOMIC DNA]</scope>
    <source>
        <strain evidence="1 2">T98</strain>
    </source>
</reference>
<gene>
    <name evidence="1" type="ORF">J2Z22_004802</name>
</gene>
<protein>
    <submittedName>
        <fullName evidence="1">Uncharacterized protein</fullName>
    </submittedName>
</protein>
<comment type="caution">
    <text evidence="1">The sequence shown here is derived from an EMBL/GenBank/DDBJ whole genome shotgun (WGS) entry which is preliminary data.</text>
</comment>
<dbReference type="EMBL" id="JAUSUY010000041">
    <property type="protein sequence ID" value="MDT3429201.1"/>
    <property type="molecule type" value="Genomic_DNA"/>
</dbReference>
<evidence type="ECO:0000313" key="1">
    <source>
        <dbReference type="EMBL" id="MDT3429201.1"/>
    </source>
</evidence>
<sequence length="113" mass="13030">MSATAYYSIIAELIDTNRYTTFRKIEKKARLLAVEYTKMKLTYAESCTSPAMLSSKIWNACAEAMPMLVRIYKQRFFHPNRPKTAVSNYVHIGYIATRPGAVRHENLSHDPIR</sequence>